<dbReference type="GO" id="GO:0006355">
    <property type="term" value="P:regulation of DNA-templated transcription"/>
    <property type="evidence" value="ECO:0007669"/>
    <property type="project" value="InterPro"/>
</dbReference>
<dbReference type="Gene3D" id="3.40.930.10">
    <property type="entry name" value="Mannitol-specific EII, Chain A"/>
    <property type="match status" value="1"/>
</dbReference>
<dbReference type="CDD" id="cd00211">
    <property type="entry name" value="PTS_IIA_fru"/>
    <property type="match status" value="1"/>
</dbReference>
<dbReference type="PROSITE" id="PS51099">
    <property type="entry name" value="PTS_EIIB_TYPE_2"/>
    <property type="match status" value="1"/>
</dbReference>
<dbReference type="PATRIC" id="fig|46224.3.peg.2069"/>
<evidence type="ECO:0000313" key="17">
    <source>
        <dbReference type="Proteomes" id="UP000075666"/>
    </source>
</evidence>
<dbReference type="OrthoDB" id="369398at2"/>
<dbReference type="Pfam" id="PF00874">
    <property type="entry name" value="PRD"/>
    <property type="match status" value="2"/>
</dbReference>
<dbReference type="CDD" id="cd05568">
    <property type="entry name" value="PTS_IIB_bgl_like"/>
    <property type="match status" value="1"/>
</dbReference>
<keyword evidence="17" id="KW-1185">Reference proteome</keyword>
<keyword evidence="6" id="KW-0598">Phosphotransferase system</keyword>
<dbReference type="Pfam" id="PF05043">
    <property type="entry name" value="Mga"/>
    <property type="match status" value="1"/>
</dbReference>
<organism evidence="15 17">
    <name type="scientific">Heyndrickxia sporothermodurans</name>
    <dbReference type="NCBI Taxonomy" id="46224"/>
    <lineage>
        <taxon>Bacteria</taxon>
        <taxon>Bacillati</taxon>
        <taxon>Bacillota</taxon>
        <taxon>Bacilli</taxon>
        <taxon>Bacillales</taxon>
        <taxon>Bacillaceae</taxon>
        <taxon>Heyndrickxia</taxon>
    </lineage>
</organism>
<dbReference type="InterPro" id="IPR016152">
    <property type="entry name" value="PTrfase/Anion_transptr"/>
</dbReference>
<dbReference type="GO" id="GO:0008982">
    <property type="term" value="F:protein-N(PI)-phosphohistidine-sugar phosphotransferase activity"/>
    <property type="evidence" value="ECO:0007669"/>
    <property type="project" value="InterPro"/>
</dbReference>
<dbReference type="PANTHER" id="PTHR36203:SF1">
    <property type="entry name" value="ASCORBATE-SPECIFIC PTS SYSTEM EIIA COMPONENT"/>
    <property type="match status" value="1"/>
</dbReference>
<dbReference type="GO" id="GO:0016301">
    <property type="term" value="F:kinase activity"/>
    <property type="evidence" value="ECO:0007669"/>
    <property type="project" value="UniProtKB-KW"/>
</dbReference>
<evidence type="ECO:0000256" key="5">
    <source>
        <dbReference type="ARBA" id="ARBA00022679"/>
    </source>
</evidence>
<protein>
    <recommendedName>
        <fullName evidence="10">Ascorbate-specific PTS system EIIA component</fullName>
    </recommendedName>
    <alternativeName>
        <fullName evidence="11">Ascorbate-specific phosphotransferase enzyme IIA component</fullName>
    </alternativeName>
</protein>
<dbReference type="GO" id="GO:0005737">
    <property type="term" value="C:cytoplasm"/>
    <property type="evidence" value="ECO:0007669"/>
    <property type="project" value="UniProtKB-SubCell"/>
</dbReference>
<evidence type="ECO:0000256" key="1">
    <source>
        <dbReference type="ARBA" id="ARBA00004496"/>
    </source>
</evidence>
<evidence type="ECO:0000256" key="6">
    <source>
        <dbReference type="ARBA" id="ARBA00022683"/>
    </source>
</evidence>
<accession>A0A150KJF8</accession>
<keyword evidence="2" id="KW-0813">Transport</keyword>
<dbReference type="Gene3D" id="1.10.1790.10">
    <property type="entry name" value="PRD domain"/>
    <property type="match status" value="1"/>
</dbReference>
<dbReference type="GO" id="GO:0009401">
    <property type="term" value="P:phosphoenolpyruvate-dependent sugar phosphotransferase system"/>
    <property type="evidence" value="ECO:0007669"/>
    <property type="project" value="UniProtKB-KW"/>
</dbReference>
<evidence type="ECO:0000256" key="2">
    <source>
        <dbReference type="ARBA" id="ARBA00022448"/>
    </source>
</evidence>
<evidence type="ECO:0000256" key="3">
    <source>
        <dbReference type="ARBA" id="ARBA00022490"/>
    </source>
</evidence>
<dbReference type="EMBL" id="CP066701">
    <property type="protein sequence ID" value="QQX26105.1"/>
    <property type="molecule type" value="Genomic_DNA"/>
</dbReference>
<keyword evidence="7" id="KW-0418">Kinase</keyword>
<evidence type="ECO:0000259" key="13">
    <source>
        <dbReference type="PROSITE" id="PS51099"/>
    </source>
</evidence>
<dbReference type="InterPro" id="IPR036095">
    <property type="entry name" value="PTS_EIIB-like_sf"/>
</dbReference>
<feature type="domain" description="PRD" evidence="14">
    <location>
        <begin position="183"/>
        <end position="284"/>
    </location>
</feature>
<dbReference type="SUPFAM" id="SSF63520">
    <property type="entry name" value="PTS-regulatory domain, PRD"/>
    <property type="match status" value="2"/>
</dbReference>
<dbReference type="PROSITE" id="PS51094">
    <property type="entry name" value="PTS_EIIA_TYPE_2"/>
    <property type="match status" value="1"/>
</dbReference>
<evidence type="ECO:0000256" key="10">
    <source>
        <dbReference type="ARBA" id="ARBA00041175"/>
    </source>
</evidence>
<dbReference type="InterPro" id="IPR011608">
    <property type="entry name" value="PRD"/>
</dbReference>
<comment type="subcellular location">
    <subcellularLocation>
        <location evidence="1">Cytoplasm</location>
    </subcellularLocation>
</comment>
<dbReference type="InterPro" id="IPR013011">
    <property type="entry name" value="PTS_EIIB_2"/>
</dbReference>
<dbReference type="Proteomes" id="UP000595512">
    <property type="component" value="Chromosome"/>
</dbReference>
<evidence type="ECO:0000256" key="11">
    <source>
        <dbReference type="ARBA" id="ARBA00042072"/>
    </source>
</evidence>
<proteinExistence type="predicted"/>
<keyword evidence="8" id="KW-0010">Activator</keyword>
<feature type="domain" description="PTS EIIA type-2" evidence="12">
    <location>
        <begin position="538"/>
        <end position="679"/>
    </location>
</feature>
<dbReference type="Pfam" id="PF00359">
    <property type="entry name" value="PTS_EIIA_2"/>
    <property type="match status" value="1"/>
</dbReference>
<keyword evidence="5 15" id="KW-0808">Transferase</keyword>
<dbReference type="STRING" id="46224.B4102_0927"/>
<reference evidence="16 18" key="2">
    <citation type="submission" date="2020-12" db="EMBL/GenBank/DDBJ databases">
        <title>Taxonomic evaluation of the Bacillus sporothermodurans group of bacteria based on whole genome sequences.</title>
        <authorList>
            <person name="Fiedler G."/>
            <person name="Herbstmann A.-D."/>
            <person name="Doll E."/>
            <person name="Wenning M."/>
            <person name="Brinks E."/>
            <person name="Kabisch J."/>
            <person name="Breitenwieser F."/>
            <person name="Lappann M."/>
            <person name="Boehnlein C."/>
            <person name="Franz C."/>
        </authorList>
    </citation>
    <scope>NUCLEOTIDE SEQUENCE [LARGE SCALE GENOMIC DNA]</scope>
    <source>
        <strain evidence="16 18">DSM 10599</strain>
    </source>
</reference>
<evidence type="ECO:0000256" key="7">
    <source>
        <dbReference type="ARBA" id="ARBA00022777"/>
    </source>
</evidence>
<keyword evidence="4" id="KW-0597">Phosphoprotein</keyword>
<evidence type="ECO:0000259" key="14">
    <source>
        <dbReference type="PROSITE" id="PS51372"/>
    </source>
</evidence>
<evidence type="ECO:0000313" key="18">
    <source>
        <dbReference type="Proteomes" id="UP000595512"/>
    </source>
</evidence>
<evidence type="ECO:0000259" key="12">
    <source>
        <dbReference type="PROSITE" id="PS51094"/>
    </source>
</evidence>
<dbReference type="PROSITE" id="PS51372">
    <property type="entry name" value="PRD_2"/>
    <property type="match status" value="2"/>
</dbReference>
<evidence type="ECO:0000256" key="8">
    <source>
        <dbReference type="ARBA" id="ARBA00023159"/>
    </source>
</evidence>
<name>A0A150KJF8_9BACI</name>
<feature type="domain" description="PTS EIIB type-2" evidence="13">
    <location>
        <begin position="400"/>
        <end position="487"/>
    </location>
</feature>
<dbReference type="Proteomes" id="UP000075666">
    <property type="component" value="Unassembled WGS sequence"/>
</dbReference>
<evidence type="ECO:0000256" key="4">
    <source>
        <dbReference type="ARBA" id="ARBA00022553"/>
    </source>
</evidence>
<dbReference type="AlphaFoldDB" id="A0A150KJF8"/>
<keyword evidence="3" id="KW-0963">Cytoplasm</keyword>
<reference evidence="15 17" key="1">
    <citation type="submission" date="2016-01" db="EMBL/GenBank/DDBJ databases">
        <title>Genome Sequences of Twelve Sporeforming Bacillus Species Isolated from Foods.</title>
        <authorList>
            <person name="Berendsen E.M."/>
            <person name="Wells-Bennik M.H."/>
            <person name="Krawcyk A.O."/>
            <person name="De Jong A."/>
            <person name="Holsappel S."/>
            <person name="Eijlander R.T."/>
            <person name="Kuipers O.P."/>
        </authorList>
    </citation>
    <scope>NUCLEOTIDE SEQUENCE [LARGE SCALE GENOMIC DNA]</scope>
    <source>
        <strain evidence="15 17">B4102</strain>
    </source>
</reference>
<feature type="domain" description="PRD" evidence="14">
    <location>
        <begin position="288"/>
        <end position="395"/>
    </location>
</feature>
<sequence length="681" mass="78472">MYLDERSNSLLKEVIGNPEISNARLEEKYQLSRRQISYSFKKINDWLLEKNFPAIKRTNSGKFIVNPVLIELFTETIEPSKQKYIPSEKERAVLILLMILSSNEELSLIHFTSVMEVSKNTILRDLKSAQNIVAKYDLTIVYSRVKGYDLSGTEWNKRKLLVDVLQSVFSIYNGESYIEQIIEIQGKEIQRLKAQMEEVETRLHLKFSDERMKLLPYVIAIISKRINRGKLVSNPYHIDYEELSDTKEFEAAEILIQDGKDIPKAERLFLTLQLLTSNVLSSQFLTKNELPQFIQALRDSLDLFEKKAVIVLKDKDALLERLVLHMKPAYYRIKYHLTTNYSMIEKFSEEFDAIHYIVKDSIKPLEEYIGCSIPESEVMFITIFLGGHLINSGETIQIKKKAVVVCPNGVSISKLMENTLRGLFPEIYFYNALSVREFENFNREIDIVFSPVPLQTDKQLFIVERFITDFEKVQLRQRVMKTIFGLNSSVINVNQIVDIIGKYAKIEEKQGLINALQDYFSIQESDPTKQKQGCYLSDLITPETMVIRDHVDSWHDAIKIASEPLLNKGVITKQYVDTMLEQYPTMSPYILLRMNIAIPHASPEDGVRSIGMSLLKINNGLDVGGNQKIHLVVVIAAVDKNQHFQALMQLMKLASTSADIKKMIQMDALDQLYELIQTYSK</sequence>
<dbReference type="InterPro" id="IPR007737">
    <property type="entry name" value="Mga_HTH"/>
</dbReference>
<dbReference type="EMBL" id="LQYN01000169">
    <property type="protein sequence ID" value="KYC84196.1"/>
    <property type="molecule type" value="Genomic_DNA"/>
</dbReference>
<dbReference type="SUPFAM" id="SSF52794">
    <property type="entry name" value="PTS system IIB component-like"/>
    <property type="match status" value="1"/>
</dbReference>
<gene>
    <name evidence="15" type="ORF">B4102_0927</name>
    <name evidence="16" type="ORF">JGZ69_03990</name>
</gene>
<dbReference type="PANTHER" id="PTHR36203">
    <property type="entry name" value="ASCORBATE-SPECIFIC PTS SYSTEM EIIA COMPONENT"/>
    <property type="match status" value="1"/>
</dbReference>
<dbReference type="RefSeq" id="WP_066235919.1">
    <property type="nucleotide sequence ID" value="NZ_CP066701.1"/>
</dbReference>
<dbReference type="SUPFAM" id="SSF55804">
    <property type="entry name" value="Phoshotransferase/anion transport protein"/>
    <property type="match status" value="1"/>
</dbReference>
<dbReference type="KEGG" id="hspo:JGZ69_03990"/>
<evidence type="ECO:0000313" key="16">
    <source>
        <dbReference type="EMBL" id="QQX26105.1"/>
    </source>
</evidence>
<evidence type="ECO:0000256" key="9">
    <source>
        <dbReference type="ARBA" id="ARBA00037387"/>
    </source>
</evidence>
<dbReference type="InterPro" id="IPR036634">
    <property type="entry name" value="PRD_sf"/>
</dbReference>
<comment type="function">
    <text evidence="9">The phosphoenolpyruvate-dependent sugar phosphotransferase system (sugar PTS), a major carbohydrate active transport system, catalyzes the phosphorylation of incoming sugar substrates concomitantly with their translocation across the cell membrane. The enzyme II UlaABC PTS system is involved in ascorbate transport.</text>
</comment>
<dbReference type="InterPro" id="IPR002178">
    <property type="entry name" value="PTS_EIIA_type-2_dom"/>
</dbReference>
<dbReference type="InterPro" id="IPR051351">
    <property type="entry name" value="Ascorbate-PTS_EIIA_comp"/>
</dbReference>
<evidence type="ECO:0000313" key="15">
    <source>
        <dbReference type="EMBL" id="KYC84196.1"/>
    </source>
</evidence>